<sequence>MFTYKLDEDAYLKPLELHEAQDFFDLIEQSKSHLRPWMPWTDWTNQVKDTEGFIRSTMEQVGRNDGFQAGIWYKGKAAGVIGFHRVDWTNKATSIGYWLGEAFIGKGLMTKASAPLLEHAFTAYDLERIELRASTQNKKSQLVAERLGFTKEGIARRAEWVDGQFHDHIVYSLLKEEWKKSYSF</sequence>
<reference evidence="2" key="1">
    <citation type="submission" date="2021-01" db="EMBL/GenBank/DDBJ databases">
        <title>Genomic Encyclopedia of Type Strains, Phase IV (KMG-IV): sequencing the most valuable type-strain genomes for metagenomic binning, comparative biology and taxonomic classification.</title>
        <authorList>
            <person name="Goeker M."/>
        </authorList>
    </citation>
    <scope>NUCLEOTIDE SEQUENCE</scope>
    <source>
        <strain evidence="2">DSM 21943</strain>
    </source>
</reference>
<evidence type="ECO:0000313" key="3">
    <source>
        <dbReference type="Proteomes" id="UP001179280"/>
    </source>
</evidence>
<evidence type="ECO:0000259" key="1">
    <source>
        <dbReference type="PROSITE" id="PS51186"/>
    </source>
</evidence>
<feature type="domain" description="N-acetyltransferase" evidence="1">
    <location>
        <begin position="10"/>
        <end position="176"/>
    </location>
</feature>
<name>A0ABS2STW4_9BACI</name>
<keyword evidence="2" id="KW-0012">Acyltransferase</keyword>
<dbReference type="GO" id="GO:0016746">
    <property type="term" value="F:acyltransferase activity"/>
    <property type="evidence" value="ECO:0007669"/>
    <property type="project" value="UniProtKB-KW"/>
</dbReference>
<dbReference type="InterPro" id="IPR051908">
    <property type="entry name" value="Ribosomal_N-acetyltransferase"/>
</dbReference>
<dbReference type="InterPro" id="IPR000182">
    <property type="entry name" value="GNAT_dom"/>
</dbReference>
<proteinExistence type="predicted"/>
<keyword evidence="2" id="KW-0808">Transferase</keyword>
<protein>
    <submittedName>
        <fullName evidence="2">Ribosomal-protein-serine acetyltransferase</fullName>
        <ecNumber evidence="2">2.3.1.-</ecNumber>
    </submittedName>
</protein>
<dbReference type="PROSITE" id="PS51186">
    <property type="entry name" value="GNAT"/>
    <property type="match status" value="1"/>
</dbReference>
<comment type="caution">
    <text evidence="2">The sequence shown here is derived from an EMBL/GenBank/DDBJ whole genome shotgun (WGS) entry which is preliminary data.</text>
</comment>
<dbReference type="EC" id="2.3.1.-" evidence="2"/>
<dbReference type="PANTHER" id="PTHR43441">
    <property type="entry name" value="RIBOSOMAL-PROTEIN-SERINE ACETYLTRANSFERASE"/>
    <property type="match status" value="1"/>
</dbReference>
<keyword evidence="3" id="KW-1185">Reference proteome</keyword>
<dbReference type="SUPFAM" id="SSF55729">
    <property type="entry name" value="Acyl-CoA N-acyltransferases (Nat)"/>
    <property type="match status" value="1"/>
</dbReference>
<dbReference type="PANTHER" id="PTHR43441:SF12">
    <property type="entry name" value="RIBOSOMAL N-ACETYLTRANSFERASE YDAF-RELATED"/>
    <property type="match status" value="1"/>
</dbReference>
<evidence type="ECO:0000313" key="2">
    <source>
        <dbReference type="EMBL" id="MBM7838969.1"/>
    </source>
</evidence>
<dbReference type="Gene3D" id="3.40.630.30">
    <property type="match status" value="1"/>
</dbReference>
<dbReference type="Proteomes" id="UP001179280">
    <property type="component" value="Unassembled WGS sequence"/>
</dbReference>
<dbReference type="EMBL" id="JAFBCV010000006">
    <property type="protein sequence ID" value="MBM7838969.1"/>
    <property type="molecule type" value="Genomic_DNA"/>
</dbReference>
<gene>
    <name evidence="2" type="ORF">JOC54_002239</name>
</gene>
<accession>A0ABS2STW4</accession>
<organism evidence="2 3">
    <name type="scientific">Shouchella xiaoxiensis</name>
    <dbReference type="NCBI Taxonomy" id="766895"/>
    <lineage>
        <taxon>Bacteria</taxon>
        <taxon>Bacillati</taxon>
        <taxon>Bacillota</taxon>
        <taxon>Bacilli</taxon>
        <taxon>Bacillales</taxon>
        <taxon>Bacillaceae</taxon>
        <taxon>Shouchella</taxon>
    </lineage>
</organism>
<dbReference type="Pfam" id="PF13302">
    <property type="entry name" value="Acetyltransf_3"/>
    <property type="match status" value="1"/>
</dbReference>
<dbReference type="RefSeq" id="WP_204466333.1">
    <property type="nucleotide sequence ID" value="NZ_JAFBCV010000006.1"/>
</dbReference>
<dbReference type="InterPro" id="IPR016181">
    <property type="entry name" value="Acyl_CoA_acyltransferase"/>
</dbReference>